<organism evidence="1 2">
    <name type="scientific">Variovorax beijingensis</name>
    <dbReference type="NCBI Taxonomy" id="2496117"/>
    <lineage>
        <taxon>Bacteria</taxon>
        <taxon>Pseudomonadati</taxon>
        <taxon>Pseudomonadota</taxon>
        <taxon>Betaproteobacteria</taxon>
        <taxon>Burkholderiales</taxon>
        <taxon>Comamonadaceae</taxon>
        <taxon>Variovorax</taxon>
    </lineage>
</organism>
<dbReference type="Proteomes" id="UP000271137">
    <property type="component" value="Unassembled WGS sequence"/>
</dbReference>
<proteinExistence type="predicted"/>
<dbReference type="EMBL" id="RXFQ01000028">
    <property type="protein sequence ID" value="RSZ29209.1"/>
    <property type="molecule type" value="Genomic_DNA"/>
</dbReference>
<comment type="caution">
    <text evidence="1">The sequence shown here is derived from an EMBL/GenBank/DDBJ whole genome shotgun (WGS) entry which is preliminary data.</text>
</comment>
<evidence type="ECO:0000313" key="2">
    <source>
        <dbReference type="Proteomes" id="UP000271137"/>
    </source>
</evidence>
<gene>
    <name evidence="1" type="ORF">EJO66_30190</name>
</gene>
<protein>
    <submittedName>
        <fullName evidence="1">Uncharacterized protein</fullName>
    </submittedName>
</protein>
<accession>A0ABX9ZXE9</accession>
<evidence type="ECO:0000313" key="1">
    <source>
        <dbReference type="EMBL" id="RSZ29209.1"/>
    </source>
</evidence>
<reference evidence="1 2" key="1">
    <citation type="submission" date="2018-12" db="EMBL/GenBank/DDBJ databases">
        <title>The genome sequences of strain 502.</title>
        <authorList>
            <person name="Gao J."/>
            <person name="Sun J."/>
        </authorList>
    </citation>
    <scope>NUCLEOTIDE SEQUENCE [LARGE SCALE GENOMIC DNA]</scope>
    <source>
        <strain evidence="1 2">502</strain>
    </source>
</reference>
<sequence>MVLPLFMVGAFSPIGCLRLDSALQFFHEEARYNLDTAATNGFSAEEVLGYIEEFPNTANG</sequence>
<dbReference type="RefSeq" id="WP_125966960.1">
    <property type="nucleotide sequence ID" value="NZ_RXFQ01000028.1"/>
</dbReference>
<name>A0ABX9ZXE9_9BURK</name>
<keyword evidence="2" id="KW-1185">Reference proteome</keyword>